<accession>X1QJ76</accession>
<evidence type="ECO:0000313" key="2">
    <source>
        <dbReference type="EMBL" id="GAI68512.1"/>
    </source>
</evidence>
<name>X1QJ76_9ZZZZ</name>
<reference evidence="2" key="1">
    <citation type="journal article" date="2014" name="Front. Microbiol.">
        <title>High frequency of phylogenetically diverse reductive dehalogenase-homologous genes in deep subseafloor sedimentary metagenomes.</title>
        <authorList>
            <person name="Kawai M."/>
            <person name="Futagami T."/>
            <person name="Toyoda A."/>
            <person name="Takaki Y."/>
            <person name="Nishi S."/>
            <person name="Hori S."/>
            <person name="Arai W."/>
            <person name="Tsubouchi T."/>
            <person name="Morono Y."/>
            <person name="Uchiyama I."/>
            <person name="Ito T."/>
            <person name="Fujiyama A."/>
            <person name="Inagaki F."/>
            <person name="Takami H."/>
        </authorList>
    </citation>
    <scope>NUCLEOTIDE SEQUENCE</scope>
    <source>
        <strain evidence="2">Expedition CK06-06</strain>
    </source>
</reference>
<evidence type="ECO:0000256" key="1">
    <source>
        <dbReference type="SAM" id="MobiDB-lite"/>
    </source>
</evidence>
<dbReference type="EMBL" id="BARW01002176">
    <property type="protein sequence ID" value="GAI68512.1"/>
    <property type="molecule type" value="Genomic_DNA"/>
</dbReference>
<protein>
    <submittedName>
        <fullName evidence="2">Uncharacterized protein</fullName>
    </submittedName>
</protein>
<gene>
    <name evidence="2" type="ORF">S12H4_06264</name>
</gene>
<sequence>MVLEQPRSNPPTTYFVDNQGNVRQAQAGEPIVIKQQPTNPAAQKTLVVRQTDKGIITEEIEAGKPIILESGTPGGSTSGGMLPFPVFGSDGKPVFDSDGRPVYANLGPTLKWLGFQGEQKRADERHGALMGLVKTVQENFGDGVAALKAAAEEAKRTGAKTPAAEPQPPQMFSCGDCKTQFSAPPGWAGQPIKCPNPECGREYSKEELVG</sequence>
<proteinExistence type="predicted"/>
<feature type="region of interest" description="Disordered" evidence="1">
    <location>
        <begin position="186"/>
        <end position="210"/>
    </location>
</feature>
<comment type="caution">
    <text evidence="2">The sequence shown here is derived from an EMBL/GenBank/DDBJ whole genome shotgun (WGS) entry which is preliminary data.</text>
</comment>
<organism evidence="2">
    <name type="scientific">marine sediment metagenome</name>
    <dbReference type="NCBI Taxonomy" id="412755"/>
    <lineage>
        <taxon>unclassified sequences</taxon>
        <taxon>metagenomes</taxon>
        <taxon>ecological metagenomes</taxon>
    </lineage>
</organism>
<dbReference type="AlphaFoldDB" id="X1QJ76"/>
<feature type="compositionally biased region" description="Basic and acidic residues" evidence="1">
    <location>
        <begin position="199"/>
        <end position="210"/>
    </location>
</feature>